<accession>A0ABV8A484</accession>
<dbReference type="Proteomes" id="UP001595748">
    <property type="component" value="Unassembled WGS sequence"/>
</dbReference>
<gene>
    <name evidence="2" type="ORF">ACFOPQ_05685</name>
</gene>
<dbReference type="EMBL" id="JBHRZF010000056">
    <property type="protein sequence ID" value="MFC3860254.1"/>
    <property type="molecule type" value="Genomic_DNA"/>
</dbReference>
<evidence type="ECO:0000313" key="3">
    <source>
        <dbReference type="Proteomes" id="UP001595748"/>
    </source>
</evidence>
<feature type="chain" id="PRO_5046634406" evidence="1">
    <location>
        <begin position="21"/>
        <end position="221"/>
    </location>
</feature>
<keyword evidence="3" id="KW-1185">Reference proteome</keyword>
<keyword evidence="1" id="KW-0732">Signal</keyword>
<protein>
    <submittedName>
        <fullName evidence="2">Uncharacterized protein</fullName>
    </submittedName>
</protein>
<proteinExistence type="predicted"/>
<organism evidence="2 3">
    <name type="scientific">Deinococcus antarcticus</name>
    <dbReference type="NCBI Taxonomy" id="1298767"/>
    <lineage>
        <taxon>Bacteria</taxon>
        <taxon>Thermotogati</taxon>
        <taxon>Deinococcota</taxon>
        <taxon>Deinococci</taxon>
        <taxon>Deinococcales</taxon>
        <taxon>Deinococcaceae</taxon>
        <taxon>Deinococcus</taxon>
    </lineage>
</organism>
<evidence type="ECO:0000256" key="1">
    <source>
        <dbReference type="SAM" id="SignalP"/>
    </source>
</evidence>
<reference evidence="3" key="1">
    <citation type="journal article" date="2019" name="Int. J. Syst. Evol. Microbiol.">
        <title>The Global Catalogue of Microorganisms (GCM) 10K type strain sequencing project: providing services to taxonomists for standard genome sequencing and annotation.</title>
        <authorList>
            <consortium name="The Broad Institute Genomics Platform"/>
            <consortium name="The Broad Institute Genome Sequencing Center for Infectious Disease"/>
            <person name="Wu L."/>
            <person name="Ma J."/>
        </authorList>
    </citation>
    <scope>NUCLEOTIDE SEQUENCE [LARGE SCALE GENOMIC DNA]</scope>
    <source>
        <strain evidence="3">CCTCC AB 2013263</strain>
    </source>
</reference>
<feature type="signal peptide" evidence="1">
    <location>
        <begin position="1"/>
        <end position="20"/>
    </location>
</feature>
<evidence type="ECO:0000313" key="2">
    <source>
        <dbReference type="EMBL" id="MFC3860254.1"/>
    </source>
</evidence>
<dbReference type="RefSeq" id="WP_380076406.1">
    <property type="nucleotide sequence ID" value="NZ_JBHRZF010000056.1"/>
</dbReference>
<sequence length="221" mass="24366">MPQLRLVALSVLGSFSLASAQTLPGQNTTPAAVGVPNLLLRTDERDKLVFINNVKVTRVEAFTSQAGRKHLRFQMNVGGTSYAGVMFDGDWKSSDQVNLQKGNAHLLGFWGKFNDKPSFSAMRVFTSPIKPNANAPKTEKTLMIRDAQILVPTVAQFTSSSKKVHLTYSFVVNSKTYQAVVYDGDWTPETARQLKTGRATLYGNWAEYNGKPSFVTEKVGK</sequence>
<name>A0ABV8A484_9DEIO</name>
<comment type="caution">
    <text evidence="2">The sequence shown here is derived from an EMBL/GenBank/DDBJ whole genome shotgun (WGS) entry which is preliminary data.</text>
</comment>